<dbReference type="Pfam" id="PF13439">
    <property type="entry name" value="Glyco_transf_4"/>
    <property type="match status" value="1"/>
</dbReference>
<keyword evidence="3" id="KW-0328">Glycosyltransferase</keyword>
<evidence type="ECO:0000313" key="4">
    <source>
        <dbReference type="Proteomes" id="UP001595621"/>
    </source>
</evidence>
<dbReference type="InterPro" id="IPR001296">
    <property type="entry name" value="Glyco_trans_1"/>
</dbReference>
<gene>
    <name evidence="3" type="ORF">ACFOE0_16635</name>
</gene>
<sequence length="341" mass="37812">MKQQVNSKDQVMLLLDSRSHGGIETHVLELATGLSGSGQSVSVCFLCRYDQPHPLQDLLEHQNIPVNYFDGTLSATLNYIKFTNPTVLHTHGYKAGIIGRIAASLLKKRVISTFHAGEIGSGKLRFYDWLDRYTAFLADKRLAVSQDIAARIPFVRVELVRNFINTRTLVPSRGKQIAFVGRLSAEKGPDRMLDYAKALPHLSFHIYGDGPERARLEQSAPGNVTFYGFCNMKEHWCDIGLLVMPSRYEGMPLAALEALGRGIPVAATRVGAMEQLISNGSNGYLVEEANHKLLSAAINTWHSLTEENRQEISQAAIETVERGFSVDAVLPSILEDYRKTA</sequence>
<feature type="domain" description="Glycosyl transferase family 1" evidence="1">
    <location>
        <begin position="168"/>
        <end position="317"/>
    </location>
</feature>
<dbReference type="PANTHER" id="PTHR45947">
    <property type="entry name" value="SULFOQUINOVOSYL TRANSFERASE SQD2"/>
    <property type="match status" value="1"/>
</dbReference>
<keyword evidence="4" id="KW-1185">Reference proteome</keyword>
<dbReference type="RefSeq" id="WP_248936288.1">
    <property type="nucleotide sequence ID" value="NZ_JAKILF010000004.1"/>
</dbReference>
<reference evidence="4" key="1">
    <citation type="journal article" date="2019" name="Int. J. Syst. Evol. Microbiol.">
        <title>The Global Catalogue of Microorganisms (GCM) 10K type strain sequencing project: providing services to taxonomists for standard genome sequencing and annotation.</title>
        <authorList>
            <consortium name="The Broad Institute Genomics Platform"/>
            <consortium name="The Broad Institute Genome Sequencing Center for Infectious Disease"/>
            <person name="Wu L."/>
            <person name="Ma J."/>
        </authorList>
    </citation>
    <scope>NUCLEOTIDE SEQUENCE [LARGE SCALE GENOMIC DNA]</scope>
    <source>
        <strain evidence="4">KCTC 52277</strain>
    </source>
</reference>
<accession>A0ABV7GHU6</accession>
<dbReference type="EMBL" id="JBHRTD010000017">
    <property type="protein sequence ID" value="MFC3139794.1"/>
    <property type="molecule type" value="Genomic_DNA"/>
</dbReference>
<proteinExistence type="predicted"/>
<dbReference type="CDD" id="cd03801">
    <property type="entry name" value="GT4_PimA-like"/>
    <property type="match status" value="1"/>
</dbReference>
<comment type="caution">
    <text evidence="3">The sequence shown here is derived from an EMBL/GenBank/DDBJ whole genome shotgun (WGS) entry which is preliminary data.</text>
</comment>
<dbReference type="Gene3D" id="3.40.50.2000">
    <property type="entry name" value="Glycogen Phosphorylase B"/>
    <property type="match status" value="2"/>
</dbReference>
<evidence type="ECO:0000313" key="3">
    <source>
        <dbReference type="EMBL" id="MFC3139794.1"/>
    </source>
</evidence>
<name>A0ABV7GHU6_9GAMM</name>
<dbReference type="SUPFAM" id="SSF53756">
    <property type="entry name" value="UDP-Glycosyltransferase/glycogen phosphorylase"/>
    <property type="match status" value="1"/>
</dbReference>
<dbReference type="InterPro" id="IPR028098">
    <property type="entry name" value="Glyco_trans_4-like_N"/>
</dbReference>
<dbReference type="EC" id="2.4.-.-" evidence="3"/>
<dbReference type="GO" id="GO:0016757">
    <property type="term" value="F:glycosyltransferase activity"/>
    <property type="evidence" value="ECO:0007669"/>
    <property type="project" value="UniProtKB-KW"/>
</dbReference>
<evidence type="ECO:0000259" key="2">
    <source>
        <dbReference type="Pfam" id="PF13439"/>
    </source>
</evidence>
<feature type="domain" description="Glycosyltransferase subfamily 4-like N-terminal" evidence="2">
    <location>
        <begin position="21"/>
        <end position="166"/>
    </location>
</feature>
<dbReference type="InterPro" id="IPR050194">
    <property type="entry name" value="Glycosyltransferase_grp1"/>
</dbReference>
<dbReference type="Pfam" id="PF00534">
    <property type="entry name" value="Glycos_transf_1"/>
    <property type="match status" value="1"/>
</dbReference>
<evidence type="ECO:0000259" key="1">
    <source>
        <dbReference type="Pfam" id="PF00534"/>
    </source>
</evidence>
<organism evidence="3 4">
    <name type="scientific">Shewanella submarina</name>
    <dbReference type="NCBI Taxonomy" id="2016376"/>
    <lineage>
        <taxon>Bacteria</taxon>
        <taxon>Pseudomonadati</taxon>
        <taxon>Pseudomonadota</taxon>
        <taxon>Gammaproteobacteria</taxon>
        <taxon>Alteromonadales</taxon>
        <taxon>Shewanellaceae</taxon>
        <taxon>Shewanella</taxon>
    </lineage>
</organism>
<dbReference type="Proteomes" id="UP001595621">
    <property type="component" value="Unassembled WGS sequence"/>
</dbReference>
<protein>
    <submittedName>
        <fullName evidence="3">Glycosyltransferase family 4 protein</fullName>
        <ecNumber evidence="3">2.4.-.-</ecNumber>
    </submittedName>
</protein>
<dbReference type="PANTHER" id="PTHR45947:SF3">
    <property type="entry name" value="SULFOQUINOVOSYL TRANSFERASE SQD2"/>
    <property type="match status" value="1"/>
</dbReference>
<keyword evidence="3" id="KW-0808">Transferase</keyword>